<protein>
    <submittedName>
        <fullName evidence="2">Uncharacterized protein</fullName>
    </submittedName>
</protein>
<proteinExistence type="predicted"/>
<dbReference type="Proteomes" id="UP000887561">
    <property type="component" value="Unplaced"/>
</dbReference>
<dbReference type="PANTHER" id="PTHR15889:SF2">
    <property type="entry name" value="LARGE RIBOSOMAL SUBUNIT PROTEIN ML37"/>
    <property type="match status" value="1"/>
</dbReference>
<accession>A0A915MPG4</accession>
<reference evidence="2" key="1">
    <citation type="submission" date="2022-11" db="UniProtKB">
        <authorList>
            <consortium name="WormBaseParasite"/>
        </authorList>
    </citation>
    <scope>IDENTIFICATION</scope>
</reference>
<dbReference type="PANTHER" id="PTHR15889">
    <property type="entry name" value="MITOCHONDRIAL RIBOSOMAL PROTEIN L37"/>
    <property type="match status" value="1"/>
</dbReference>
<evidence type="ECO:0000313" key="1">
    <source>
        <dbReference type="Proteomes" id="UP000887561"/>
    </source>
</evidence>
<dbReference type="InterPro" id="IPR052482">
    <property type="entry name" value="mtLSU_mL37"/>
</dbReference>
<dbReference type="WBParaSite" id="scaffold4318_cov189.g7969">
    <property type="protein sequence ID" value="scaffold4318_cov189.g7969"/>
    <property type="gene ID" value="scaffold4318_cov189.g7969"/>
</dbReference>
<evidence type="ECO:0000313" key="2">
    <source>
        <dbReference type="WBParaSite" id="scaffold4318_cov189.g7969"/>
    </source>
</evidence>
<dbReference type="AlphaFoldDB" id="A0A915MPG4"/>
<name>A0A915MPG4_MELJA</name>
<dbReference type="GO" id="GO:0005739">
    <property type="term" value="C:mitochondrion"/>
    <property type="evidence" value="ECO:0007669"/>
    <property type="project" value="TreeGrafter"/>
</dbReference>
<sequence>MFRDFNRRNNLKDAHVLQIDPEIKQAGIKIQNPLSRDFFKQFEKKDENAAFPLHLRKKSLKDHPLYKTQNCLLFEGTESLTDGVDQACSLINSCEPSPIPSSVYSSIPNNFLPKNFEDHLIDSIMAGERYDPSMDKLPKKFDPILFWTYQVNHYGTPVLKRNNIILENLVRKVFLLAMHNEKLNFEKYRYSFDDPISSIIPANLTCVNTPMVFRHQPHVVIQSEDFISPLATEKQILETKQKEIPNIYPISPFIDLQSSNIYNDTAVVPGIASDQKYVLNTILWAREQDQKYPWTREENAGNAVCHCFGAALAQALRLKNLLEFEKTSSEEDKILKRPIITKAIQLVDGRMDFVIVQLNTLNLANLEGIKNLKMWWKKLWCPTLTVGLFWAGIYSSGPINKLEVDRWNRRFFSGHDKSMMYLRDIHLTGDAYVVSGLDTIGEAD</sequence>
<organism evidence="1 2">
    <name type="scientific">Meloidogyne javanica</name>
    <name type="common">Root-knot nematode worm</name>
    <dbReference type="NCBI Taxonomy" id="6303"/>
    <lineage>
        <taxon>Eukaryota</taxon>
        <taxon>Metazoa</taxon>
        <taxon>Ecdysozoa</taxon>
        <taxon>Nematoda</taxon>
        <taxon>Chromadorea</taxon>
        <taxon>Rhabditida</taxon>
        <taxon>Tylenchina</taxon>
        <taxon>Tylenchomorpha</taxon>
        <taxon>Tylenchoidea</taxon>
        <taxon>Meloidogynidae</taxon>
        <taxon>Meloidogyninae</taxon>
        <taxon>Meloidogyne</taxon>
        <taxon>Meloidogyne incognita group</taxon>
    </lineage>
</organism>
<keyword evidence="1" id="KW-1185">Reference proteome</keyword>